<keyword evidence="3" id="KW-1185">Reference proteome</keyword>
<dbReference type="EMBL" id="JBBPBN010000047">
    <property type="protein sequence ID" value="KAK8994747.1"/>
    <property type="molecule type" value="Genomic_DNA"/>
</dbReference>
<sequence>MDASVKENYCKASIGGILRDHFGNLMLTFSGSIGLSDPTTIELSVIFKACQLSSRNGRDALIFCSGSCYGRAYNEKVDIWSAGAVLYVMLGGAPPFYGEIAEENLGAVLRGDFQVGIGWG</sequence>
<proteinExistence type="predicted"/>
<feature type="domain" description="Protein kinase" evidence="1">
    <location>
        <begin position="1"/>
        <end position="120"/>
    </location>
</feature>
<comment type="caution">
    <text evidence="2">The sequence shown here is derived from an EMBL/GenBank/DDBJ whole genome shotgun (WGS) entry which is preliminary data.</text>
</comment>
<dbReference type="InterPro" id="IPR000719">
    <property type="entry name" value="Prot_kinase_dom"/>
</dbReference>
<evidence type="ECO:0000259" key="1">
    <source>
        <dbReference type="PROSITE" id="PS50011"/>
    </source>
</evidence>
<protein>
    <recommendedName>
        <fullName evidence="1">Protein kinase domain-containing protein</fullName>
    </recommendedName>
</protein>
<reference evidence="2 3" key="1">
    <citation type="journal article" date="2024" name="G3 (Bethesda)">
        <title>Genome assembly of Hibiscus sabdariffa L. provides insights into metabolisms of medicinal natural products.</title>
        <authorList>
            <person name="Kim T."/>
        </authorList>
    </citation>
    <scope>NUCLEOTIDE SEQUENCE [LARGE SCALE GENOMIC DNA]</scope>
    <source>
        <strain evidence="2">TK-2024</strain>
        <tissue evidence="2">Old leaves</tissue>
    </source>
</reference>
<accession>A0ABR2Q232</accession>
<organism evidence="2 3">
    <name type="scientific">Hibiscus sabdariffa</name>
    <name type="common">roselle</name>
    <dbReference type="NCBI Taxonomy" id="183260"/>
    <lineage>
        <taxon>Eukaryota</taxon>
        <taxon>Viridiplantae</taxon>
        <taxon>Streptophyta</taxon>
        <taxon>Embryophyta</taxon>
        <taxon>Tracheophyta</taxon>
        <taxon>Spermatophyta</taxon>
        <taxon>Magnoliopsida</taxon>
        <taxon>eudicotyledons</taxon>
        <taxon>Gunneridae</taxon>
        <taxon>Pentapetalae</taxon>
        <taxon>rosids</taxon>
        <taxon>malvids</taxon>
        <taxon>Malvales</taxon>
        <taxon>Malvaceae</taxon>
        <taxon>Malvoideae</taxon>
        <taxon>Hibiscus</taxon>
    </lineage>
</organism>
<name>A0ABR2Q232_9ROSI</name>
<gene>
    <name evidence="2" type="ORF">V6N11_045820</name>
</gene>
<dbReference type="SUPFAM" id="SSF56112">
    <property type="entry name" value="Protein kinase-like (PK-like)"/>
    <property type="match status" value="1"/>
</dbReference>
<dbReference type="Proteomes" id="UP001396334">
    <property type="component" value="Unassembled WGS sequence"/>
</dbReference>
<evidence type="ECO:0000313" key="2">
    <source>
        <dbReference type="EMBL" id="KAK8994747.1"/>
    </source>
</evidence>
<dbReference type="PROSITE" id="PS50011">
    <property type="entry name" value="PROTEIN_KINASE_DOM"/>
    <property type="match status" value="1"/>
</dbReference>
<evidence type="ECO:0000313" key="3">
    <source>
        <dbReference type="Proteomes" id="UP001396334"/>
    </source>
</evidence>
<dbReference type="InterPro" id="IPR011009">
    <property type="entry name" value="Kinase-like_dom_sf"/>
</dbReference>
<dbReference type="Gene3D" id="1.10.510.10">
    <property type="entry name" value="Transferase(Phosphotransferase) domain 1"/>
    <property type="match status" value="1"/>
</dbReference>